<sequence length="196" mass="21303">MDEQTIEAYSTAASRFAAEWREQPPPTDMYALLERYFTPGGKTADIGCGAGRDVAWLNAHGFPTVGYDAAVGLLAQAEAAYPSLVFKCDTLPALDSIGKEAYDNVLCETVIMHLPPEEVTRACARLAEILRPGGTLYLSWRVTDSASKRDGSGRLYAGFDASRVREGLGDLQFLVDAETVNESSGKRVHRVIARRG</sequence>
<gene>
    <name evidence="3" type="ORF">C0Z18_31170</name>
</gene>
<evidence type="ECO:0000313" key="4">
    <source>
        <dbReference type="Proteomes" id="UP000235616"/>
    </source>
</evidence>
<dbReference type="PANTHER" id="PTHR43861">
    <property type="entry name" value="TRANS-ACONITATE 2-METHYLTRANSFERASE-RELATED"/>
    <property type="match status" value="1"/>
</dbReference>
<dbReference type="Proteomes" id="UP000235616">
    <property type="component" value="Unassembled WGS sequence"/>
</dbReference>
<protein>
    <submittedName>
        <fullName evidence="3">SAM-dependent methyltransferase</fullName>
    </submittedName>
</protein>
<dbReference type="RefSeq" id="WP_102649313.1">
    <property type="nucleotide sequence ID" value="NZ_PNYA01000044.1"/>
</dbReference>
<dbReference type="Pfam" id="PF08241">
    <property type="entry name" value="Methyltransf_11"/>
    <property type="match status" value="1"/>
</dbReference>
<dbReference type="OrthoDB" id="7348755at2"/>
<dbReference type="InterPro" id="IPR013216">
    <property type="entry name" value="Methyltransf_11"/>
</dbReference>
<dbReference type="AlphaFoldDB" id="A0A2N7VBG2"/>
<dbReference type="GO" id="GO:0032259">
    <property type="term" value="P:methylation"/>
    <property type="evidence" value="ECO:0007669"/>
    <property type="project" value="UniProtKB-KW"/>
</dbReference>
<proteinExistence type="predicted"/>
<dbReference type="Gene3D" id="3.40.50.150">
    <property type="entry name" value="Vaccinia Virus protein VP39"/>
    <property type="match status" value="1"/>
</dbReference>
<dbReference type="InterPro" id="IPR029063">
    <property type="entry name" value="SAM-dependent_MTases_sf"/>
</dbReference>
<dbReference type="GO" id="GO:0008757">
    <property type="term" value="F:S-adenosylmethionine-dependent methyltransferase activity"/>
    <property type="evidence" value="ECO:0007669"/>
    <property type="project" value="InterPro"/>
</dbReference>
<dbReference type="PANTHER" id="PTHR43861:SF3">
    <property type="entry name" value="PUTATIVE (AFU_ORTHOLOGUE AFUA_2G14390)-RELATED"/>
    <property type="match status" value="1"/>
</dbReference>
<organism evidence="3 4">
    <name type="scientific">Trinickia dabaoshanensis</name>
    <dbReference type="NCBI Taxonomy" id="564714"/>
    <lineage>
        <taxon>Bacteria</taxon>
        <taxon>Pseudomonadati</taxon>
        <taxon>Pseudomonadota</taxon>
        <taxon>Betaproteobacteria</taxon>
        <taxon>Burkholderiales</taxon>
        <taxon>Burkholderiaceae</taxon>
        <taxon>Trinickia</taxon>
    </lineage>
</organism>
<comment type="caution">
    <text evidence="3">The sequence shown here is derived from an EMBL/GenBank/DDBJ whole genome shotgun (WGS) entry which is preliminary data.</text>
</comment>
<keyword evidence="1 3" id="KW-0808">Transferase</keyword>
<dbReference type="SUPFAM" id="SSF53335">
    <property type="entry name" value="S-adenosyl-L-methionine-dependent methyltransferases"/>
    <property type="match status" value="1"/>
</dbReference>
<name>A0A2N7VBG2_9BURK</name>
<reference evidence="3 4" key="1">
    <citation type="submission" date="2018-01" db="EMBL/GenBank/DDBJ databases">
        <title>Whole genome analyses suggest that Burkholderia sensu lato contains two further novel genera in the rhizoxinica-symbiotica group Mycetohabitans gen. nov., and Trinickia gen. nov.: implications for the evolution of diazotrophy and nodulation in the Burkholderiaceae.</title>
        <authorList>
            <person name="Estrada-de los Santos P."/>
            <person name="Palmer M."/>
            <person name="Chavez-Ramirez B."/>
            <person name="Beukes C."/>
            <person name="Steenkamp E.T."/>
            <person name="Hirsch A.M."/>
            <person name="Manyaka P."/>
            <person name="Maluk M."/>
            <person name="Lafos M."/>
            <person name="Crook M."/>
            <person name="Gross E."/>
            <person name="Simon M.F."/>
            <person name="Bueno dos Reis Junior F."/>
            <person name="Poole P.S."/>
            <person name="Venter S.N."/>
            <person name="James E.K."/>
        </authorList>
    </citation>
    <scope>NUCLEOTIDE SEQUENCE [LARGE SCALE GENOMIC DNA]</scope>
    <source>
        <strain evidence="3 4">GIMN1.004</strain>
    </source>
</reference>
<evidence type="ECO:0000256" key="1">
    <source>
        <dbReference type="ARBA" id="ARBA00022679"/>
    </source>
</evidence>
<evidence type="ECO:0000259" key="2">
    <source>
        <dbReference type="Pfam" id="PF08241"/>
    </source>
</evidence>
<dbReference type="EMBL" id="PNYA01000044">
    <property type="protein sequence ID" value="PMS14502.1"/>
    <property type="molecule type" value="Genomic_DNA"/>
</dbReference>
<dbReference type="CDD" id="cd02440">
    <property type="entry name" value="AdoMet_MTases"/>
    <property type="match status" value="1"/>
</dbReference>
<keyword evidence="4" id="KW-1185">Reference proteome</keyword>
<keyword evidence="3" id="KW-0489">Methyltransferase</keyword>
<feature type="domain" description="Methyltransferase type 11" evidence="2">
    <location>
        <begin position="45"/>
        <end position="138"/>
    </location>
</feature>
<evidence type="ECO:0000313" key="3">
    <source>
        <dbReference type="EMBL" id="PMS14502.1"/>
    </source>
</evidence>
<accession>A0A2N7VBG2</accession>